<dbReference type="AlphaFoldDB" id="A0A3F3QHL5"/>
<keyword evidence="2" id="KW-1185">Reference proteome</keyword>
<gene>
    <name evidence="1" type="ORF">BDQ94DRAFT_45431</name>
</gene>
<dbReference type="Proteomes" id="UP000253729">
    <property type="component" value="Unassembled WGS sequence"/>
</dbReference>
<protein>
    <submittedName>
        <fullName evidence="1">Uncharacterized protein</fullName>
    </submittedName>
</protein>
<dbReference type="EMBL" id="KZ852033">
    <property type="protein sequence ID" value="RDH38570.1"/>
    <property type="molecule type" value="Genomic_DNA"/>
</dbReference>
<evidence type="ECO:0000313" key="2">
    <source>
        <dbReference type="Proteomes" id="UP000253729"/>
    </source>
</evidence>
<proteinExistence type="predicted"/>
<reference evidence="1 2" key="1">
    <citation type="submission" date="2018-07" db="EMBL/GenBank/DDBJ databases">
        <title>The genomes of Aspergillus section Nigri reveals drivers in fungal speciation.</title>
        <authorList>
            <consortium name="DOE Joint Genome Institute"/>
            <person name="Vesth T.C."/>
            <person name="Nybo J."/>
            <person name="Theobald S."/>
            <person name="Brandl J."/>
            <person name="Frisvad J.C."/>
            <person name="Nielsen K.F."/>
            <person name="Lyhne E.K."/>
            <person name="Kogle M.E."/>
            <person name="Kuo A."/>
            <person name="Riley R."/>
            <person name="Clum A."/>
            <person name="Nolan M."/>
            <person name="Lipzen A."/>
            <person name="Salamov A."/>
            <person name="Henrissat B."/>
            <person name="Wiebenga A."/>
            <person name="De vries R.P."/>
            <person name="Grigoriev I.V."/>
            <person name="Mortensen U.H."/>
            <person name="Andersen M.R."/>
            <person name="Baker S.E."/>
        </authorList>
    </citation>
    <scope>NUCLEOTIDE SEQUENCE [LARGE SCALE GENOMIC DNA]</scope>
    <source>
        <strain evidence="1 2">CBS 139.54b</strain>
    </source>
</reference>
<evidence type="ECO:0000313" key="1">
    <source>
        <dbReference type="EMBL" id="RDH38570.1"/>
    </source>
</evidence>
<name>A0A3F3QHL5_9EURO</name>
<accession>A0A3F3QHL5</accession>
<sequence>MMEAMVMQMTMCGGRVSTLLTPTGGGCGFRAGNHFESHDIKPRSCSDRSVLDCNVSRLWRKYSFVITGHPIGFKRTLSS</sequence>
<organism evidence="1 2">
    <name type="scientific">Aspergillus welwitschiae</name>
    <dbReference type="NCBI Taxonomy" id="1341132"/>
    <lineage>
        <taxon>Eukaryota</taxon>
        <taxon>Fungi</taxon>
        <taxon>Dikarya</taxon>
        <taxon>Ascomycota</taxon>
        <taxon>Pezizomycotina</taxon>
        <taxon>Eurotiomycetes</taxon>
        <taxon>Eurotiomycetidae</taxon>
        <taxon>Eurotiales</taxon>
        <taxon>Aspergillaceae</taxon>
        <taxon>Aspergillus</taxon>
        <taxon>Aspergillus subgen. Circumdati</taxon>
    </lineage>
</organism>
<dbReference type="RefSeq" id="XP_026631592.1">
    <property type="nucleotide sequence ID" value="XM_026775819.1"/>
</dbReference>
<dbReference type="GeneID" id="38144175"/>